<dbReference type="EMBL" id="KZ293652">
    <property type="protein sequence ID" value="PBK95101.1"/>
    <property type="molecule type" value="Genomic_DNA"/>
</dbReference>
<dbReference type="Pfam" id="PF03184">
    <property type="entry name" value="DDE_1"/>
    <property type="match status" value="1"/>
</dbReference>
<reference evidence="3" key="1">
    <citation type="journal article" date="2017" name="Nat. Ecol. Evol.">
        <title>Genome expansion and lineage-specific genetic innovations in the forest pathogenic fungi Armillaria.</title>
        <authorList>
            <person name="Sipos G."/>
            <person name="Prasanna A.N."/>
            <person name="Walter M.C."/>
            <person name="O'Connor E."/>
            <person name="Balint B."/>
            <person name="Krizsan K."/>
            <person name="Kiss B."/>
            <person name="Hess J."/>
            <person name="Varga T."/>
            <person name="Slot J."/>
            <person name="Riley R."/>
            <person name="Boka B."/>
            <person name="Rigling D."/>
            <person name="Barry K."/>
            <person name="Lee J."/>
            <person name="Mihaltcheva S."/>
            <person name="LaButti K."/>
            <person name="Lipzen A."/>
            <person name="Waldron R."/>
            <person name="Moloney N.M."/>
            <person name="Sperisen C."/>
            <person name="Kredics L."/>
            <person name="Vagvoelgyi C."/>
            <person name="Patrignani A."/>
            <person name="Fitzpatrick D."/>
            <person name="Nagy I."/>
            <person name="Doyle S."/>
            <person name="Anderson J.B."/>
            <person name="Grigoriev I.V."/>
            <person name="Gueldener U."/>
            <person name="Muensterkoetter M."/>
            <person name="Nagy L.G."/>
        </authorList>
    </citation>
    <scope>NUCLEOTIDE SEQUENCE [LARGE SCALE GENOMIC DNA]</scope>
    <source>
        <strain evidence="3">Ar21-2</strain>
    </source>
</reference>
<dbReference type="InterPro" id="IPR004875">
    <property type="entry name" value="DDE_SF_endonuclease_dom"/>
</dbReference>
<name>A0A2H3DIQ2_ARMGA</name>
<dbReference type="OrthoDB" id="3341102at2759"/>
<sequence length="455" mass="50529">MPLLHPRQFPMQLSFLGLARPGTRPAMVMHAVGWSPSAAVKVLQCDYPTLFSKLNKGTILKWTAHGKKEWSEKTILNVQNCTVLVGSGCTGILAGYKDIQDAINTALQSLRASGIPLNDYYSSVLGWSPRKATCAAAHLPANAFFRLVYTMKWYNIPPELVVNVDQVGVWILPNNSYTFHKKGAHQVDMVAKDKNTLKTMKEWIIHILIPYYEGVLTSNPDLPEDQKCIIFIDIYPVHMSKDFMGSVYNEHPFIILVFVPGNCTGAFQPADVSLQWVSKHHLKQTLFKFLVEQQQQQVAQGIEPAAVKIAMGLPKLHEASVAGLVELYDFMNGSSGHDVVKKDTELQTEIVNRLGMVYGIDTRTNPTEAEVDLNQEDDADIPISAVVHEDLGISIMDIHFDAVPTVNNIQSEGGRLIPDNVKENILEYDDVGNSWKDIEIGSVNFADDVDGNGNE</sequence>
<dbReference type="Proteomes" id="UP000217790">
    <property type="component" value="Unassembled WGS sequence"/>
</dbReference>
<evidence type="ECO:0000313" key="3">
    <source>
        <dbReference type="Proteomes" id="UP000217790"/>
    </source>
</evidence>
<feature type="domain" description="DDE-1" evidence="1">
    <location>
        <begin position="196"/>
        <end position="299"/>
    </location>
</feature>
<dbReference type="AlphaFoldDB" id="A0A2H3DIQ2"/>
<organism evidence="2 3">
    <name type="scientific">Armillaria gallica</name>
    <name type="common">Bulbous honey fungus</name>
    <name type="synonym">Armillaria bulbosa</name>
    <dbReference type="NCBI Taxonomy" id="47427"/>
    <lineage>
        <taxon>Eukaryota</taxon>
        <taxon>Fungi</taxon>
        <taxon>Dikarya</taxon>
        <taxon>Basidiomycota</taxon>
        <taxon>Agaricomycotina</taxon>
        <taxon>Agaricomycetes</taxon>
        <taxon>Agaricomycetidae</taxon>
        <taxon>Agaricales</taxon>
        <taxon>Marasmiineae</taxon>
        <taxon>Physalacriaceae</taxon>
        <taxon>Armillaria</taxon>
    </lineage>
</organism>
<protein>
    <recommendedName>
        <fullName evidence="1">DDE-1 domain-containing protein</fullName>
    </recommendedName>
</protein>
<dbReference type="InParanoid" id="A0A2H3DIQ2"/>
<keyword evidence="3" id="KW-1185">Reference proteome</keyword>
<evidence type="ECO:0000259" key="1">
    <source>
        <dbReference type="Pfam" id="PF03184"/>
    </source>
</evidence>
<gene>
    <name evidence="2" type="ORF">ARMGADRAFT_1028523</name>
</gene>
<accession>A0A2H3DIQ2</accession>
<proteinExistence type="predicted"/>
<evidence type="ECO:0000313" key="2">
    <source>
        <dbReference type="EMBL" id="PBK95101.1"/>
    </source>
</evidence>
<dbReference type="STRING" id="47427.A0A2H3DIQ2"/>
<dbReference type="GO" id="GO:0003676">
    <property type="term" value="F:nucleic acid binding"/>
    <property type="evidence" value="ECO:0007669"/>
    <property type="project" value="InterPro"/>
</dbReference>